<evidence type="ECO:0000256" key="4">
    <source>
        <dbReference type="ARBA" id="ARBA00022989"/>
    </source>
</evidence>
<gene>
    <name evidence="8" type="ORF">METZ01_LOCUS394498</name>
</gene>
<proteinExistence type="predicted"/>
<evidence type="ECO:0000256" key="6">
    <source>
        <dbReference type="SAM" id="Phobius"/>
    </source>
</evidence>
<dbReference type="InterPro" id="IPR040177">
    <property type="entry name" value="SLC30A9"/>
</dbReference>
<keyword evidence="3 6" id="KW-0812">Transmembrane</keyword>
<feature type="non-terminal residue" evidence="8">
    <location>
        <position position="98"/>
    </location>
</feature>
<dbReference type="GO" id="GO:0006829">
    <property type="term" value="P:zinc ion transport"/>
    <property type="evidence" value="ECO:0007669"/>
    <property type="project" value="InterPro"/>
</dbReference>
<keyword evidence="4 6" id="KW-1133">Transmembrane helix</keyword>
<feature type="domain" description="Cation efflux protein transmembrane" evidence="7">
    <location>
        <begin position="9"/>
        <end position="98"/>
    </location>
</feature>
<organism evidence="8">
    <name type="scientific">marine metagenome</name>
    <dbReference type="NCBI Taxonomy" id="408172"/>
    <lineage>
        <taxon>unclassified sequences</taxon>
        <taxon>metagenomes</taxon>
        <taxon>ecological metagenomes</taxon>
    </lineage>
</organism>
<dbReference type="PANTHER" id="PTHR13414">
    <property type="entry name" value="HUEL-CATION TRANSPORTER"/>
    <property type="match status" value="1"/>
</dbReference>
<feature type="transmembrane region" description="Helical" evidence="6">
    <location>
        <begin position="9"/>
        <end position="29"/>
    </location>
</feature>
<keyword evidence="5 6" id="KW-0472">Membrane</keyword>
<evidence type="ECO:0000256" key="1">
    <source>
        <dbReference type="ARBA" id="ARBA00004141"/>
    </source>
</evidence>
<dbReference type="SUPFAM" id="SSF161111">
    <property type="entry name" value="Cation efflux protein transmembrane domain-like"/>
    <property type="match status" value="1"/>
</dbReference>
<dbReference type="InterPro" id="IPR058533">
    <property type="entry name" value="Cation_efflux_TM"/>
</dbReference>
<dbReference type="GO" id="GO:0008324">
    <property type="term" value="F:monoatomic cation transmembrane transporter activity"/>
    <property type="evidence" value="ECO:0007669"/>
    <property type="project" value="InterPro"/>
</dbReference>
<dbReference type="Pfam" id="PF01545">
    <property type="entry name" value="Cation_efflux"/>
    <property type="match status" value="1"/>
</dbReference>
<dbReference type="AlphaFoldDB" id="A0A382V584"/>
<name>A0A382V584_9ZZZZ</name>
<keyword evidence="2" id="KW-0813">Transport</keyword>
<dbReference type="InterPro" id="IPR027469">
    <property type="entry name" value="Cation_efflux_TMD_sf"/>
</dbReference>
<sequence length="98" mass="10625">MATTGKKTILAALLANLGITIAKFLGFAITKSSTMLAEGIHSSADSANQLLLLLGTRRAKREPSSKHPFGYGRERYFWSFVVALILFSLGSLFAIYEG</sequence>
<reference evidence="8" key="1">
    <citation type="submission" date="2018-05" db="EMBL/GenBank/DDBJ databases">
        <authorList>
            <person name="Lanie J.A."/>
            <person name="Ng W.-L."/>
            <person name="Kazmierczak K.M."/>
            <person name="Andrzejewski T.M."/>
            <person name="Davidsen T.M."/>
            <person name="Wayne K.J."/>
            <person name="Tettelin H."/>
            <person name="Glass J.I."/>
            <person name="Rusch D."/>
            <person name="Podicherti R."/>
            <person name="Tsui H.-C.T."/>
            <person name="Winkler M.E."/>
        </authorList>
    </citation>
    <scope>NUCLEOTIDE SEQUENCE</scope>
</reference>
<dbReference type="PANTHER" id="PTHR13414:SF9">
    <property type="entry name" value="PROTON-COUPLED ZINC ANTIPORTER SLC30A9, MITOCHONDRIAL"/>
    <property type="match status" value="1"/>
</dbReference>
<accession>A0A382V584</accession>
<dbReference type="EMBL" id="UINC01149273">
    <property type="protein sequence ID" value="SVD41644.1"/>
    <property type="molecule type" value="Genomic_DNA"/>
</dbReference>
<evidence type="ECO:0000256" key="2">
    <source>
        <dbReference type="ARBA" id="ARBA00022448"/>
    </source>
</evidence>
<dbReference type="Gene3D" id="1.20.1510.10">
    <property type="entry name" value="Cation efflux protein transmembrane domain"/>
    <property type="match status" value="1"/>
</dbReference>
<protein>
    <recommendedName>
        <fullName evidence="7">Cation efflux protein transmembrane domain-containing protein</fullName>
    </recommendedName>
</protein>
<evidence type="ECO:0000259" key="7">
    <source>
        <dbReference type="Pfam" id="PF01545"/>
    </source>
</evidence>
<comment type="subcellular location">
    <subcellularLocation>
        <location evidence="1">Membrane</location>
        <topology evidence="1">Multi-pass membrane protein</topology>
    </subcellularLocation>
</comment>
<evidence type="ECO:0000256" key="3">
    <source>
        <dbReference type="ARBA" id="ARBA00022692"/>
    </source>
</evidence>
<dbReference type="GO" id="GO:0016020">
    <property type="term" value="C:membrane"/>
    <property type="evidence" value="ECO:0007669"/>
    <property type="project" value="UniProtKB-SubCell"/>
</dbReference>
<evidence type="ECO:0000313" key="8">
    <source>
        <dbReference type="EMBL" id="SVD41644.1"/>
    </source>
</evidence>
<evidence type="ECO:0000256" key="5">
    <source>
        <dbReference type="ARBA" id="ARBA00023136"/>
    </source>
</evidence>
<feature type="transmembrane region" description="Helical" evidence="6">
    <location>
        <begin position="76"/>
        <end position="96"/>
    </location>
</feature>